<evidence type="ECO:0008006" key="3">
    <source>
        <dbReference type="Google" id="ProtNLM"/>
    </source>
</evidence>
<dbReference type="PANTHER" id="PTHR33116">
    <property type="entry name" value="REVERSE TRANSCRIPTASE ZINC-BINDING DOMAIN-CONTAINING PROTEIN-RELATED-RELATED"/>
    <property type="match status" value="1"/>
</dbReference>
<protein>
    <recommendedName>
        <fullName evidence="3">Reverse transcriptase domain-containing protein</fullName>
    </recommendedName>
</protein>
<organism evidence="1 2">
    <name type="scientific">Riccia fluitans</name>
    <dbReference type="NCBI Taxonomy" id="41844"/>
    <lineage>
        <taxon>Eukaryota</taxon>
        <taxon>Viridiplantae</taxon>
        <taxon>Streptophyta</taxon>
        <taxon>Embryophyta</taxon>
        <taxon>Marchantiophyta</taxon>
        <taxon>Marchantiopsida</taxon>
        <taxon>Marchantiidae</taxon>
        <taxon>Marchantiales</taxon>
        <taxon>Ricciaceae</taxon>
        <taxon>Riccia</taxon>
    </lineage>
</organism>
<comment type="caution">
    <text evidence="1">The sequence shown here is derived from an EMBL/GenBank/DDBJ whole genome shotgun (WGS) entry which is preliminary data.</text>
</comment>
<dbReference type="PANTHER" id="PTHR33116:SF86">
    <property type="entry name" value="REVERSE TRANSCRIPTASE DOMAIN-CONTAINING PROTEIN"/>
    <property type="match status" value="1"/>
</dbReference>
<reference evidence="1 2" key="1">
    <citation type="submission" date="2024-09" db="EMBL/GenBank/DDBJ databases">
        <title>Chromosome-scale assembly of Riccia fluitans.</title>
        <authorList>
            <person name="Paukszto L."/>
            <person name="Sawicki J."/>
            <person name="Karawczyk K."/>
            <person name="Piernik-Szablinska J."/>
            <person name="Szczecinska M."/>
            <person name="Mazdziarz M."/>
        </authorList>
    </citation>
    <scope>NUCLEOTIDE SEQUENCE [LARGE SCALE GENOMIC DNA]</scope>
    <source>
        <strain evidence="1">Rf_01</strain>
        <tissue evidence="1">Aerial parts of the thallus</tissue>
    </source>
</reference>
<name>A0ABD1YZE6_9MARC</name>
<gene>
    <name evidence="1" type="ORF">R1flu_007238</name>
</gene>
<dbReference type="AlphaFoldDB" id="A0ABD1YZE6"/>
<dbReference type="Proteomes" id="UP001605036">
    <property type="component" value="Unassembled WGS sequence"/>
</dbReference>
<keyword evidence="2" id="KW-1185">Reference proteome</keyword>
<proteinExistence type="predicted"/>
<sequence>MELPTRTEKQITNFTGYTCKINDFLLHNLFADDSGVMLRATGENFDELRSVIATYETISGAKLKINKSTIIPVAMDETPPWLHSIGCYMARAGEIIRYLGLPIGWQVTENQQRHYIFGRLQRRLGNWTYRVLSFAGRMIVLKHILKAMPNHIFTCLSLSCDSLHKNEAICRRFLWGKNDEGNDRVPLVAWTDILRPKREGVYAVTSFELQSKGLRLKQFMKLMGN</sequence>
<dbReference type="EMBL" id="JBHFFA010000003">
    <property type="protein sequence ID" value="KAL2635759.1"/>
    <property type="molecule type" value="Genomic_DNA"/>
</dbReference>
<accession>A0ABD1YZE6</accession>
<evidence type="ECO:0000313" key="1">
    <source>
        <dbReference type="EMBL" id="KAL2635759.1"/>
    </source>
</evidence>
<evidence type="ECO:0000313" key="2">
    <source>
        <dbReference type="Proteomes" id="UP001605036"/>
    </source>
</evidence>